<dbReference type="GO" id="GO:0005524">
    <property type="term" value="F:ATP binding"/>
    <property type="evidence" value="ECO:0007669"/>
    <property type="project" value="UniProtKB-KW"/>
</dbReference>
<evidence type="ECO:0000256" key="2">
    <source>
        <dbReference type="ARBA" id="ARBA00022614"/>
    </source>
</evidence>
<proteinExistence type="inferred from homology"/>
<evidence type="ECO:0000259" key="8">
    <source>
        <dbReference type="Pfam" id="PF00931"/>
    </source>
</evidence>
<dbReference type="InterPro" id="IPR042197">
    <property type="entry name" value="Apaf_helical"/>
</dbReference>
<dbReference type="Gene3D" id="3.40.50.300">
    <property type="entry name" value="P-loop containing nucleotide triphosphate hydrolases"/>
    <property type="match status" value="1"/>
</dbReference>
<gene>
    <name evidence="12" type="ORF">JCGZ_06192</name>
</gene>
<keyword evidence="6" id="KW-0067">ATP-binding</keyword>
<dbReference type="InterPro" id="IPR003591">
    <property type="entry name" value="Leu-rich_rpt_typical-subtyp"/>
</dbReference>
<dbReference type="InterPro" id="IPR050905">
    <property type="entry name" value="Plant_NBS-LRR"/>
</dbReference>
<dbReference type="PANTHER" id="PTHR33463:SF220">
    <property type="entry name" value="NB-ARC DOMAIN-CONTAINING PROTEIN"/>
    <property type="match status" value="1"/>
</dbReference>
<protein>
    <submittedName>
        <fullName evidence="12">Uncharacterized protein</fullName>
    </submittedName>
</protein>
<dbReference type="InterPro" id="IPR032675">
    <property type="entry name" value="LRR_dom_sf"/>
</dbReference>
<dbReference type="FunFam" id="1.10.8.430:FF:000003">
    <property type="entry name" value="Probable disease resistance protein At5g66910"/>
    <property type="match status" value="1"/>
</dbReference>
<reference evidence="12 13" key="1">
    <citation type="journal article" date="2014" name="PLoS ONE">
        <title>Global Analysis of Gene Expression Profiles in Physic Nut (Jatropha curcas L.) Seedlings Exposed to Salt Stress.</title>
        <authorList>
            <person name="Zhang L."/>
            <person name="Zhang C."/>
            <person name="Wu P."/>
            <person name="Chen Y."/>
            <person name="Li M."/>
            <person name="Jiang H."/>
            <person name="Wu G."/>
        </authorList>
    </citation>
    <scope>NUCLEOTIDE SEQUENCE [LARGE SCALE GENOMIC DNA]</scope>
    <source>
        <strain evidence="13">cv. GZQX0401</strain>
        <tissue evidence="12">Young leaves</tissue>
    </source>
</reference>
<dbReference type="Gene3D" id="1.10.8.430">
    <property type="entry name" value="Helical domain of apoptotic protease-activating factors"/>
    <property type="match status" value="1"/>
</dbReference>
<name>A0A067KLL6_JATCU</name>
<dbReference type="AlphaFoldDB" id="A0A067KLL6"/>
<feature type="coiled-coil region" evidence="7">
    <location>
        <begin position="28"/>
        <end position="58"/>
    </location>
</feature>
<dbReference type="InterPro" id="IPR057135">
    <property type="entry name" value="At4g27190-like_LRR"/>
</dbReference>
<evidence type="ECO:0000259" key="9">
    <source>
        <dbReference type="Pfam" id="PF23247"/>
    </source>
</evidence>
<evidence type="ECO:0000313" key="12">
    <source>
        <dbReference type="EMBL" id="KDP37136.1"/>
    </source>
</evidence>
<evidence type="ECO:0000256" key="1">
    <source>
        <dbReference type="ARBA" id="ARBA00008894"/>
    </source>
</evidence>
<evidence type="ECO:0000256" key="3">
    <source>
        <dbReference type="ARBA" id="ARBA00022737"/>
    </source>
</evidence>
<dbReference type="InterPro" id="IPR002182">
    <property type="entry name" value="NB-ARC"/>
</dbReference>
<dbReference type="InterPro" id="IPR036388">
    <property type="entry name" value="WH-like_DNA-bd_sf"/>
</dbReference>
<dbReference type="Pfam" id="PF23247">
    <property type="entry name" value="LRR_RPS2"/>
    <property type="match status" value="1"/>
</dbReference>
<keyword evidence="7" id="KW-0175">Coiled coil</keyword>
<organism evidence="12 13">
    <name type="scientific">Jatropha curcas</name>
    <name type="common">Barbados nut</name>
    <dbReference type="NCBI Taxonomy" id="180498"/>
    <lineage>
        <taxon>Eukaryota</taxon>
        <taxon>Viridiplantae</taxon>
        <taxon>Streptophyta</taxon>
        <taxon>Embryophyta</taxon>
        <taxon>Tracheophyta</taxon>
        <taxon>Spermatophyta</taxon>
        <taxon>Magnoliopsida</taxon>
        <taxon>eudicotyledons</taxon>
        <taxon>Gunneridae</taxon>
        <taxon>Pentapetalae</taxon>
        <taxon>rosids</taxon>
        <taxon>fabids</taxon>
        <taxon>Malpighiales</taxon>
        <taxon>Euphorbiaceae</taxon>
        <taxon>Crotonoideae</taxon>
        <taxon>Jatropheae</taxon>
        <taxon>Jatropha</taxon>
    </lineage>
</organism>
<keyword evidence="5" id="KW-0611">Plant defense</keyword>
<feature type="domain" description="Disease resistance protein winged helix" evidence="10">
    <location>
        <begin position="642"/>
        <end position="699"/>
    </location>
</feature>
<accession>A0A067KLL6</accession>
<dbReference type="PRINTS" id="PR00364">
    <property type="entry name" value="DISEASERSIST"/>
</dbReference>
<keyword evidence="2" id="KW-0433">Leucine-rich repeat</keyword>
<dbReference type="GO" id="GO:0006952">
    <property type="term" value="P:defense response"/>
    <property type="evidence" value="ECO:0007669"/>
    <property type="project" value="UniProtKB-KW"/>
</dbReference>
<dbReference type="SUPFAM" id="SSF52540">
    <property type="entry name" value="P-loop containing nucleoside triphosphate hydrolases"/>
    <property type="match status" value="1"/>
</dbReference>
<dbReference type="Pfam" id="PF23598">
    <property type="entry name" value="LRR_14"/>
    <property type="match status" value="1"/>
</dbReference>
<evidence type="ECO:0000256" key="4">
    <source>
        <dbReference type="ARBA" id="ARBA00022741"/>
    </source>
</evidence>
<dbReference type="SMART" id="SM00369">
    <property type="entry name" value="LRR_TYP"/>
    <property type="match status" value="3"/>
</dbReference>
<keyword evidence="3" id="KW-0677">Repeat</keyword>
<dbReference type="InterPro" id="IPR055414">
    <property type="entry name" value="LRR_R13L4/SHOC2-like"/>
</dbReference>
<dbReference type="InterPro" id="IPR027417">
    <property type="entry name" value="P-loop_NTPase"/>
</dbReference>
<dbReference type="SUPFAM" id="SSF52058">
    <property type="entry name" value="L domain-like"/>
    <property type="match status" value="1"/>
</dbReference>
<feature type="domain" description="Disease resistance R13L4/SHOC-2-like LRR" evidence="11">
    <location>
        <begin position="752"/>
        <end position="945"/>
    </location>
</feature>
<dbReference type="EMBL" id="KK914415">
    <property type="protein sequence ID" value="KDP37136.1"/>
    <property type="molecule type" value="Genomic_DNA"/>
</dbReference>
<dbReference type="FunFam" id="1.10.10.10:FF:000322">
    <property type="entry name" value="Probable disease resistance protein At1g63360"/>
    <property type="match status" value="1"/>
</dbReference>
<dbReference type="Gene3D" id="3.80.10.10">
    <property type="entry name" value="Ribonuclease Inhibitor"/>
    <property type="match status" value="2"/>
</dbReference>
<evidence type="ECO:0000256" key="5">
    <source>
        <dbReference type="ARBA" id="ARBA00022821"/>
    </source>
</evidence>
<dbReference type="PANTHER" id="PTHR33463">
    <property type="entry name" value="NB-ARC DOMAIN-CONTAINING PROTEIN-RELATED"/>
    <property type="match status" value="1"/>
</dbReference>
<dbReference type="OrthoDB" id="851736at2759"/>
<comment type="similarity">
    <text evidence="1">Belongs to the disease resistance NB-LRR family.</text>
</comment>
<dbReference type="GO" id="GO:0043531">
    <property type="term" value="F:ADP binding"/>
    <property type="evidence" value="ECO:0007669"/>
    <property type="project" value="InterPro"/>
</dbReference>
<evidence type="ECO:0000256" key="7">
    <source>
        <dbReference type="SAM" id="Coils"/>
    </source>
</evidence>
<dbReference type="Pfam" id="PF23559">
    <property type="entry name" value="WHD_DRP"/>
    <property type="match status" value="1"/>
</dbReference>
<dbReference type="Gene3D" id="1.10.10.10">
    <property type="entry name" value="Winged helix-like DNA-binding domain superfamily/Winged helix DNA-binding domain"/>
    <property type="match status" value="1"/>
</dbReference>
<feature type="domain" description="Disease resistance protein At4g27190-like leucine-rich repeats" evidence="9">
    <location>
        <begin position="962"/>
        <end position="1083"/>
    </location>
</feature>
<dbReference type="Proteomes" id="UP000027138">
    <property type="component" value="Unassembled WGS sequence"/>
</dbReference>
<evidence type="ECO:0000313" key="13">
    <source>
        <dbReference type="Proteomes" id="UP000027138"/>
    </source>
</evidence>
<dbReference type="FunFam" id="3.40.50.300:FF:001091">
    <property type="entry name" value="Probable disease resistance protein At1g61300"/>
    <property type="match status" value="1"/>
</dbReference>
<keyword evidence="4" id="KW-0547">Nucleotide-binding</keyword>
<keyword evidence="13" id="KW-1185">Reference proteome</keyword>
<evidence type="ECO:0000259" key="11">
    <source>
        <dbReference type="Pfam" id="PF23598"/>
    </source>
</evidence>
<dbReference type="InterPro" id="IPR058922">
    <property type="entry name" value="WHD_DRP"/>
</dbReference>
<feature type="domain" description="NB-ARC" evidence="8">
    <location>
        <begin position="381"/>
        <end position="548"/>
    </location>
</feature>
<evidence type="ECO:0000256" key="6">
    <source>
        <dbReference type="ARBA" id="ARBA00022840"/>
    </source>
</evidence>
<evidence type="ECO:0000259" key="10">
    <source>
        <dbReference type="Pfam" id="PF23559"/>
    </source>
</evidence>
<dbReference type="STRING" id="180498.A0A067KLL6"/>
<sequence length="1094" mass="125375">MGNVFQIQCGDALAGRCWDCIAGHWRYIHKLEDNLEALETTRDQLRDLRTDVMRLSVNQERPEMAQMDRVGGWLSRVDAAIVKINQLLSKAIQERQKLCIAGCCSKNCKSSYTFGRSVAKCLKTVTALMNEGDFKEVVMAEPANQLQANLEALRTAREELYAFKEDVMQIVALEEGPEKMLLPQVRLWLSMAESTITEADELIRDGPPEIQKLSHGDISNYRFVGRVAKKLEDVAVVKAKGVFKELVRRIPAEPDYISQLQVDLRTLKCIMKELKALKEGVMMRITSEEGPQKKRMPQFQLWLSMLEAIVTEAEEMIRNGPPEIEKLRRKDLSSYEFVRKVAKVLEEAVALRAKGEFKEVVEKVLPDPVVERNDKQPFGTETMLDDIWRWLTQDEQLGTVGIYGMGGVGKTTLLNQINNRFASTTHNFDLVIWVVVSKDLKPDKIQEDIWKKIGFFDETWAKKNPSEKAEDIFYILSRKKFVLFLDDVWQKVDLKDIGVPLPKRQHGSRIVFTTRSYKICRQMKAEKMMKVKPLNPTESWTLFQEKVGDIPPNILPLAKNVVKECGGLPLALITIGHAMAGKDALHEWEHALDVLRSYASSLHGMEDEVFQDMEVEVFAILKFSYDSLHGDKVKSCFLYCSLFPEDFKILKDDLVHYWISENFCARNEGYTIIGSLVRVCLLEENGKYVKMHDVIRDMALWIACKYEKDKEKFFVQVGAQLTEFPDAKQWEGSKRMSLMANSLQSIREVPRCGDLSTLFLGHNRFLKEISGDFFQYMNSLTVLDLSETHIQKLPKGISKLTSLQYLNLRCTHITRLPVELKLLQKLKYLNLERNGHLNFIPRGVISSLSSSLQILRMLQTGYIYENSVNNLLGEGNTLIEELKCLENLNELSLTIISVSMLQLFLSIHRLFNCARSLQLVWFKGPKSLNISSFANARHLETIDIFHNPVLEEIVVDDLLDESRIHHHATRGLSNSMIPTPKCFNSLREVTVWNNCRLRELTWLVLVPNLEILVVSVNERIEEIVSAEKLSEVQVGSENVNLFSKLQVLELFELPKLKCIYRNPLSFPLLERVRVSECPKLENIPEAVQRNQGGD</sequence>
<dbReference type="Pfam" id="PF00931">
    <property type="entry name" value="NB-ARC"/>
    <property type="match status" value="1"/>
</dbReference>